<dbReference type="AlphaFoldDB" id="A0A3L6SF50"/>
<evidence type="ECO:0000313" key="1">
    <source>
        <dbReference type="EMBL" id="RLN19618.1"/>
    </source>
</evidence>
<evidence type="ECO:0000313" key="2">
    <source>
        <dbReference type="Proteomes" id="UP000275267"/>
    </source>
</evidence>
<dbReference type="Gene3D" id="3.30.559.10">
    <property type="entry name" value="Chloramphenicol acetyltransferase-like domain"/>
    <property type="match status" value="1"/>
</dbReference>
<keyword evidence="2" id="KW-1185">Reference proteome</keyword>
<dbReference type="GO" id="GO:0016747">
    <property type="term" value="F:acyltransferase activity, transferring groups other than amino-acyl groups"/>
    <property type="evidence" value="ECO:0007669"/>
    <property type="project" value="UniProtKB-ARBA"/>
</dbReference>
<sequence>MEITAAMVKPVYSTPHPLAGEKVPLTVFDRAALDLLVPTVFAYPAPAPSNEALKEGLRKALAPYTLTSRAASPSTTGAAAALSADLSDVISNGMPAGNVDKLYPTLPEENVGAALLQIKLNRCKCGGLKEETPARD</sequence>
<proteinExistence type="predicted"/>
<name>A0A3L6SF50_PANMI</name>
<accession>A0A3L6SF50</accession>
<dbReference type="Proteomes" id="UP000275267">
    <property type="component" value="Unassembled WGS sequence"/>
</dbReference>
<gene>
    <name evidence="1" type="ORF">C2845_PM02G35240</name>
</gene>
<dbReference type="STRING" id="4540.A0A3L6SF50"/>
<dbReference type="EMBL" id="PQIB02000005">
    <property type="protein sequence ID" value="RLN19618.1"/>
    <property type="molecule type" value="Genomic_DNA"/>
</dbReference>
<organism evidence="1 2">
    <name type="scientific">Panicum miliaceum</name>
    <name type="common">Proso millet</name>
    <name type="synonym">Broomcorn millet</name>
    <dbReference type="NCBI Taxonomy" id="4540"/>
    <lineage>
        <taxon>Eukaryota</taxon>
        <taxon>Viridiplantae</taxon>
        <taxon>Streptophyta</taxon>
        <taxon>Embryophyta</taxon>
        <taxon>Tracheophyta</taxon>
        <taxon>Spermatophyta</taxon>
        <taxon>Magnoliopsida</taxon>
        <taxon>Liliopsida</taxon>
        <taxon>Poales</taxon>
        <taxon>Poaceae</taxon>
        <taxon>PACMAD clade</taxon>
        <taxon>Panicoideae</taxon>
        <taxon>Panicodae</taxon>
        <taxon>Paniceae</taxon>
        <taxon>Panicinae</taxon>
        <taxon>Panicum</taxon>
        <taxon>Panicum sect. Panicum</taxon>
    </lineage>
</organism>
<dbReference type="OrthoDB" id="1922624at2759"/>
<reference evidence="2" key="1">
    <citation type="journal article" date="2019" name="Nat. Commun.">
        <title>The genome of broomcorn millet.</title>
        <authorList>
            <person name="Zou C."/>
            <person name="Miki D."/>
            <person name="Li D."/>
            <person name="Tang Q."/>
            <person name="Xiao L."/>
            <person name="Rajput S."/>
            <person name="Deng P."/>
            <person name="Jia W."/>
            <person name="Huang R."/>
            <person name="Zhang M."/>
            <person name="Sun Y."/>
            <person name="Hu J."/>
            <person name="Fu X."/>
            <person name="Schnable P.S."/>
            <person name="Li F."/>
            <person name="Zhang H."/>
            <person name="Feng B."/>
            <person name="Zhu X."/>
            <person name="Liu R."/>
            <person name="Schnable J.C."/>
            <person name="Zhu J.-K."/>
            <person name="Zhang H."/>
        </authorList>
    </citation>
    <scope>NUCLEOTIDE SEQUENCE [LARGE SCALE GENOMIC DNA]</scope>
</reference>
<dbReference type="InterPro" id="IPR023213">
    <property type="entry name" value="CAT-like_dom_sf"/>
</dbReference>
<comment type="caution">
    <text evidence="1">The sequence shown here is derived from an EMBL/GenBank/DDBJ whole genome shotgun (WGS) entry which is preliminary data.</text>
</comment>
<protein>
    <submittedName>
        <fullName evidence="1">Uncharacterized protein</fullName>
    </submittedName>
</protein>